<comment type="caution">
    <text evidence="8">The sequence shown here is derived from an EMBL/GenBank/DDBJ whole genome shotgun (WGS) entry which is preliminary data.</text>
</comment>
<dbReference type="Gene3D" id="3.40.50.1100">
    <property type="match status" value="2"/>
</dbReference>
<evidence type="ECO:0000256" key="2">
    <source>
        <dbReference type="ARBA" id="ARBA00004962"/>
    </source>
</evidence>
<dbReference type="InterPro" id="IPR050214">
    <property type="entry name" value="Cys_Synth/Cystath_Beta-Synth"/>
</dbReference>
<dbReference type="PROSITE" id="PS51354">
    <property type="entry name" value="GLUTAREDOXIN_2"/>
    <property type="match status" value="1"/>
</dbReference>
<dbReference type="InterPro" id="IPR036052">
    <property type="entry name" value="TrpB-like_PALP_sf"/>
</dbReference>
<dbReference type="InterPro" id="IPR002109">
    <property type="entry name" value="Glutaredoxin"/>
</dbReference>
<proteinExistence type="predicted"/>
<dbReference type="Gene3D" id="3.40.30.10">
    <property type="entry name" value="Glutaredoxin"/>
    <property type="match status" value="1"/>
</dbReference>
<dbReference type="CDD" id="cd02066">
    <property type="entry name" value="GRX_family"/>
    <property type="match status" value="1"/>
</dbReference>
<dbReference type="InterPro" id="IPR036249">
    <property type="entry name" value="Thioredoxin-like_sf"/>
</dbReference>
<evidence type="ECO:0000256" key="5">
    <source>
        <dbReference type="ARBA" id="ARBA00047931"/>
    </source>
</evidence>
<evidence type="ECO:0000313" key="9">
    <source>
        <dbReference type="Proteomes" id="UP001501600"/>
    </source>
</evidence>
<dbReference type="CDD" id="cd01561">
    <property type="entry name" value="CBS_like"/>
    <property type="match status" value="1"/>
</dbReference>
<dbReference type="PANTHER" id="PTHR10314">
    <property type="entry name" value="CYSTATHIONINE BETA-SYNTHASE"/>
    <property type="match status" value="1"/>
</dbReference>
<dbReference type="PRINTS" id="PR00160">
    <property type="entry name" value="GLUTAREDOXIN"/>
</dbReference>
<dbReference type="Pfam" id="PF00291">
    <property type="entry name" value="PALP"/>
    <property type="match status" value="1"/>
</dbReference>
<feature type="domain" description="Glutaredoxin" evidence="7">
    <location>
        <begin position="376"/>
        <end position="443"/>
    </location>
</feature>
<gene>
    <name evidence="8" type="ORF">GCM10025772_27830</name>
</gene>
<evidence type="ECO:0000259" key="6">
    <source>
        <dbReference type="Pfam" id="PF00291"/>
    </source>
</evidence>
<evidence type="ECO:0000259" key="7">
    <source>
        <dbReference type="Pfam" id="PF00462"/>
    </source>
</evidence>
<comment type="cofactor">
    <cofactor evidence="1">
        <name>pyridoxal 5'-phosphate</name>
        <dbReference type="ChEBI" id="CHEBI:597326"/>
    </cofactor>
</comment>
<dbReference type="Proteomes" id="UP001501600">
    <property type="component" value="Unassembled WGS sequence"/>
</dbReference>
<dbReference type="EMBL" id="BAABLF010000029">
    <property type="protein sequence ID" value="GAA5194581.1"/>
    <property type="molecule type" value="Genomic_DNA"/>
</dbReference>
<organism evidence="8 9">
    <name type="scientific">Ferrimonas gelatinilytica</name>
    <dbReference type="NCBI Taxonomy" id="1255257"/>
    <lineage>
        <taxon>Bacteria</taxon>
        <taxon>Pseudomonadati</taxon>
        <taxon>Pseudomonadota</taxon>
        <taxon>Gammaproteobacteria</taxon>
        <taxon>Alteromonadales</taxon>
        <taxon>Ferrimonadaceae</taxon>
        <taxon>Ferrimonas</taxon>
    </lineage>
</organism>
<evidence type="ECO:0000256" key="1">
    <source>
        <dbReference type="ARBA" id="ARBA00001933"/>
    </source>
</evidence>
<dbReference type="EC" id="2.5.1.47" evidence="3"/>
<reference evidence="9" key="1">
    <citation type="journal article" date="2019" name="Int. J. Syst. Evol. Microbiol.">
        <title>The Global Catalogue of Microorganisms (GCM) 10K type strain sequencing project: providing services to taxonomists for standard genome sequencing and annotation.</title>
        <authorList>
            <consortium name="The Broad Institute Genomics Platform"/>
            <consortium name="The Broad Institute Genome Sequencing Center for Infectious Disease"/>
            <person name="Wu L."/>
            <person name="Ma J."/>
        </authorList>
    </citation>
    <scope>NUCLEOTIDE SEQUENCE [LARGE SCALE GENOMIC DNA]</scope>
    <source>
        <strain evidence="9">JCM 18720</strain>
    </source>
</reference>
<dbReference type="RefSeq" id="WP_345317776.1">
    <property type="nucleotide sequence ID" value="NZ_BAABLF010000029.1"/>
</dbReference>
<comment type="catalytic activity">
    <reaction evidence="5">
        <text>O-acetyl-L-serine + hydrogen sulfide = L-cysteine + acetate</text>
        <dbReference type="Rhea" id="RHEA:14829"/>
        <dbReference type="ChEBI" id="CHEBI:29919"/>
        <dbReference type="ChEBI" id="CHEBI:30089"/>
        <dbReference type="ChEBI" id="CHEBI:35235"/>
        <dbReference type="ChEBI" id="CHEBI:58340"/>
        <dbReference type="EC" id="2.5.1.47"/>
    </reaction>
</comment>
<dbReference type="Pfam" id="PF00462">
    <property type="entry name" value="Glutaredoxin"/>
    <property type="match status" value="1"/>
</dbReference>
<keyword evidence="4" id="KW-0663">Pyridoxal phosphate</keyword>
<dbReference type="SUPFAM" id="SSF52833">
    <property type="entry name" value="Thioredoxin-like"/>
    <property type="match status" value="1"/>
</dbReference>
<protein>
    <recommendedName>
        <fullName evidence="3">cysteine synthase</fullName>
        <ecNumber evidence="3">2.5.1.47</ecNumber>
    </recommendedName>
</protein>
<evidence type="ECO:0000256" key="3">
    <source>
        <dbReference type="ARBA" id="ARBA00012681"/>
    </source>
</evidence>
<sequence length="488" mass="53183">MARRYDSILETIGNTPVVRINRIDSHGCELYVKVESFNPMGSVKDRLALGVIEAGERDGSLRPGQTVVEATSGNTGIGLAMVCAQKGYPLVVTMAENFSVERRKLMRFLGAKVVLTPAHEKGSGMVNKAVELAEKHGWWQSRQFENPANAEIHERTTAREILRDFEDVTLDYWVTGFGTAGTLNGVSRVLRAESPKTRIIVCEPDNSPILASGTPQPSQGSHPSFRPHMMQGWSPDFIPELAQPVLEQGRIDAFCPIDGRDALRCSAELAAKEGILVGISGGATFAGALEVAREAPKGSRILCMLPDTGERYLSTPLFEGVAAEMTDEEMALSRSTPNYRFDTAGSAPASVPPAGPLDPAAQQEVAETLADPANPVVMYALEWCEFCWTVRKVFKAYGIEFVSLDLDSVAYQAQERGAKIRAVLRDKTGWNTLPQIFIGGEFIGGCTDLLDQLKEGSLQTRLKQAGVPFDDSVSLDPYSLLPSWLHPR</sequence>
<dbReference type="SUPFAM" id="SSF53686">
    <property type="entry name" value="Tryptophan synthase beta subunit-like PLP-dependent enzymes"/>
    <property type="match status" value="1"/>
</dbReference>
<comment type="pathway">
    <text evidence="2">Amino-acid biosynthesis; L-cysteine biosynthesis; L-cysteine from L-serine: step 2/2.</text>
</comment>
<dbReference type="InterPro" id="IPR001926">
    <property type="entry name" value="TrpB-like_PALP"/>
</dbReference>
<accession>A0ABP9SDL6</accession>
<evidence type="ECO:0000313" key="8">
    <source>
        <dbReference type="EMBL" id="GAA5194581.1"/>
    </source>
</evidence>
<dbReference type="InterPro" id="IPR014025">
    <property type="entry name" value="Glutaredoxin_subgr"/>
</dbReference>
<keyword evidence="9" id="KW-1185">Reference proteome</keyword>
<name>A0ABP9SDL6_9GAMM</name>
<evidence type="ECO:0000256" key="4">
    <source>
        <dbReference type="ARBA" id="ARBA00022898"/>
    </source>
</evidence>
<feature type="domain" description="Tryptophan synthase beta chain-like PALP" evidence="6">
    <location>
        <begin position="9"/>
        <end position="307"/>
    </location>
</feature>